<dbReference type="EMBL" id="JAGXEW010000025">
    <property type="protein sequence ID" value="KAK1157710.1"/>
    <property type="molecule type" value="Genomic_DNA"/>
</dbReference>
<evidence type="ECO:0000256" key="11">
    <source>
        <dbReference type="SAM" id="MobiDB-lite"/>
    </source>
</evidence>
<feature type="compositionally biased region" description="Polar residues" evidence="11">
    <location>
        <begin position="25"/>
        <end position="41"/>
    </location>
</feature>
<dbReference type="Proteomes" id="UP001230051">
    <property type="component" value="Unassembled WGS sequence"/>
</dbReference>
<sequence length="213" mass="23324">MASVLLMDLVVCLLIGLTSTFAKGSLPPNSGSSEPSLTQQAGHEATPVDTVDTSSALGRGVANGSSPGSNPGEKTSSTGSEFTAPRRRSKRCTCYTYKDKECVYYCHLDIIWINTPERTVPYGLSSYRGSLRMKRSVERVRSEGRAGPGSPRCSCMEGGDPQCESFCRERYKGDSAQQKRLRGESFLATDSRTGLFTAAHRHLKWRQRAPFVQ</sequence>
<evidence type="ECO:0000256" key="5">
    <source>
        <dbReference type="ARBA" id="ARBA00022729"/>
    </source>
</evidence>
<evidence type="ECO:0000313" key="15">
    <source>
        <dbReference type="Proteomes" id="UP001230051"/>
    </source>
</evidence>
<dbReference type="InterPro" id="IPR001928">
    <property type="entry name" value="Endothln-like_toxin"/>
</dbReference>
<dbReference type="AlphaFoldDB" id="A0AAD8FUE3"/>
<evidence type="ECO:0000256" key="1">
    <source>
        <dbReference type="ARBA" id="ARBA00003023"/>
    </source>
</evidence>
<keyword evidence="15" id="KW-1185">Reference proteome</keyword>
<evidence type="ECO:0000256" key="3">
    <source>
        <dbReference type="ARBA" id="ARBA00010959"/>
    </source>
</evidence>
<comment type="function">
    <text evidence="1">Endothelins are endothelium-derived vasoconstrictor peptides.</text>
</comment>
<dbReference type="Pfam" id="PF00322">
    <property type="entry name" value="Endothelin"/>
    <property type="match status" value="1"/>
</dbReference>
<keyword evidence="4" id="KW-0964">Secreted</keyword>
<feature type="region of interest" description="Disordered" evidence="11">
    <location>
        <begin position="25"/>
        <end position="82"/>
    </location>
</feature>
<feature type="signal peptide" evidence="12">
    <location>
        <begin position="1"/>
        <end position="22"/>
    </location>
</feature>
<evidence type="ECO:0000256" key="10">
    <source>
        <dbReference type="ARBA" id="ARBA00041850"/>
    </source>
</evidence>
<dbReference type="PRINTS" id="PR00365">
    <property type="entry name" value="ENDOTHELIN"/>
</dbReference>
<keyword evidence="8" id="KW-0839">Vasoconstrictor</keyword>
<evidence type="ECO:0000256" key="2">
    <source>
        <dbReference type="ARBA" id="ARBA00004613"/>
    </source>
</evidence>
<dbReference type="GO" id="GO:0031708">
    <property type="term" value="F:endothelin B receptor binding"/>
    <property type="evidence" value="ECO:0007669"/>
    <property type="project" value="TreeGrafter"/>
</dbReference>
<feature type="compositionally biased region" description="Polar residues" evidence="11">
    <location>
        <begin position="63"/>
        <end position="81"/>
    </location>
</feature>
<evidence type="ECO:0000313" key="14">
    <source>
        <dbReference type="EMBL" id="KAK1157710.1"/>
    </source>
</evidence>
<keyword evidence="5 12" id="KW-0732">Signal</keyword>
<feature type="domain" description="Endothelin-like toxin" evidence="13">
    <location>
        <begin position="152"/>
        <end position="173"/>
    </location>
</feature>
<gene>
    <name evidence="14" type="primary">EDN3</name>
    <name evidence="14" type="ORF">AOXY_G23853</name>
</gene>
<dbReference type="GO" id="GO:0005615">
    <property type="term" value="C:extracellular space"/>
    <property type="evidence" value="ECO:0007669"/>
    <property type="project" value="TreeGrafter"/>
</dbReference>
<keyword evidence="6" id="KW-0838">Vasoactive</keyword>
<evidence type="ECO:0000259" key="13">
    <source>
        <dbReference type="SMART" id="SM00272"/>
    </source>
</evidence>
<evidence type="ECO:0000256" key="8">
    <source>
        <dbReference type="ARBA" id="ARBA00023322"/>
    </source>
</evidence>
<evidence type="ECO:0000256" key="4">
    <source>
        <dbReference type="ARBA" id="ARBA00022525"/>
    </source>
</evidence>
<dbReference type="InterPro" id="IPR019764">
    <property type="entry name" value="Endothelin_toxin_CS"/>
</dbReference>
<dbReference type="SMART" id="SM00272">
    <property type="entry name" value="END"/>
    <property type="match status" value="2"/>
</dbReference>
<comment type="subcellular location">
    <subcellularLocation>
        <location evidence="2">Secreted</location>
    </subcellularLocation>
</comment>
<organism evidence="14 15">
    <name type="scientific">Acipenser oxyrinchus oxyrinchus</name>
    <dbReference type="NCBI Taxonomy" id="40147"/>
    <lineage>
        <taxon>Eukaryota</taxon>
        <taxon>Metazoa</taxon>
        <taxon>Chordata</taxon>
        <taxon>Craniata</taxon>
        <taxon>Vertebrata</taxon>
        <taxon>Euteleostomi</taxon>
        <taxon>Actinopterygii</taxon>
        <taxon>Chondrostei</taxon>
        <taxon>Acipenseriformes</taxon>
        <taxon>Acipenseridae</taxon>
        <taxon>Acipenser</taxon>
    </lineage>
</organism>
<dbReference type="PROSITE" id="PS00270">
    <property type="entry name" value="ENDOTHELIN"/>
    <property type="match status" value="2"/>
</dbReference>
<keyword evidence="7" id="KW-1015">Disulfide bond</keyword>
<dbReference type="PANTHER" id="PTHR13874">
    <property type="entry name" value="ENDOTHELIN"/>
    <property type="match status" value="1"/>
</dbReference>
<name>A0AAD8FUE3_ACIOX</name>
<dbReference type="GO" id="GO:0006874">
    <property type="term" value="P:intracellular calcium ion homeostasis"/>
    <property type="evidence" value="ECO:0007669"/>
    <property type="project" value="TreeGrafter"/>
</dbReference>
<comment type="similarity">
    <text evidence="3">Belongs to the endothelin/sarafotoxin family.</text>
</comment>
<evidence type="ECO:0000256" key="12">
    <source>
        <dbReference type="SAM" id="SignalP"/>
    </source>
</evidence>
<dbReference type="PANTHER" id="PTHR13874:SF11">
    <property type="entry name" value="ENDOTHELIN-3"/>
    <property type="match status" value="1"/>
</dbReference>
<feature type="chain" id="PRO_5041913763" description="Endothelin-3" evidence="12">
    <location>
        <begin position="23"/>
        <end position="213"/>
    </location>
</feature>
<comment type="caution">
    <text evidence="14">The sequence shown here is derived from an EMBL/GenBank/DDBJ whole genome shotgun (WGS) entry which is preliminary data.</text>
</comment>
<proteinExistence type="inferred from homology"/>
<feature type="domain" description="Endothelin-like toxin" evidence="13">
    <location>
        <begin position="91"/>
        <end position="112"/>
    </location>
</feature>
<protein>
    <recommendedName>
        <fullName evidence="9">Endothelin-3</fullName>
    </recommendedName>
    <alternativeName>
        <fullName evidence="10">Preproendothelin-3</fullName>
    </alternativeName>
</protein>
<accession>A0AAD8FUE3</accession>
<dbReference type="GO" id="GO:0019229">
    <property type="term" value="P:regulation of vasoconstriction"/>
    <property type="evidence" value="ECO:0007669"/>
    <property type="project" value="InterPro"/>
</dbReference>
<dbReference type="GO" id="GO:0014826">
    <property type="term" value="P:vein smooth muscle contraction"/>
    <property type="evidence" value="ECO:0007669"/>
    <property type="project" value="TreeGrafter"/>
</dbReference>
<reference evidence="14" key="1">
    <citation type="submission" date="2022-02" db="EMBL/GenBank/DDBJ databases">
        <title>Atlantic sturgeon de novo genome assembly.</title>
        <authorList>
            <person name="Stock M."/>
            <person name="Klopp C."/>
            <person name="Guiguen Y."/>
            <person name="Cabau C."/>
            <person name="Parinello H."/>
            <person name="Santidrian Yebra-Pimentel E."/>
            <person name="Kuhl H."/>
            <person name="Dirks R.P."/>
            <person name="Guessner J."/>
            <person name="Wuertz S."/>
            <person name="Du K."/>
            <person name="Schartl M."/>
        </authorList>
    </citation>
    <scope>NUCLEOTIDE SEQUENCE</scope>
    <source>
        <strain evidence="14">STURGEONOMICS-FGT-2020</strain>
        <tissue evidence="14">Whole blood</tissue>
    </source>
</reference>
<evidence type="ECO:0000256" key="9">
    <source>
        <dbReference type="ARBA" id="ARBA00040198"/>
    </source>
</evidence>
<evidence type="ECO:0000256" key="7">
    <source>
        <dbReference type="ARBA" id="ARBA00023157"/>
    </source>
</evidence>
<dbReference type="InterPro" id="IPR020475">
    <property type="entry name" value="Endothelin"/>
</dbReference>
<evidence type="ECO:0000256" key="6">
    <source>
        <dbReference type="ARBA" id="ARBA00022858"/>
    </source>
</evidence>
<dbReference type="GO" id="GO:0005179">
    <property type="term" value="F:hormone activity"/>
    <property type="evidence" value="ECO:0007669"/>
    <property type="project" value="TreeGrafter"/>
</dbReference>
<dbReference type="GO" id="GO:0003100">
    <property type="term" value="P:regulation of systemic arterial blood pressure by endothelin"/>
    <property type="evidence" value="ECO:0007669"/>
    <property type="project" value="TreeGrafter"/>
</dbReference>